<organism evidence="2 3">
    <name type="scientific">Sphingomonas sabuli</name>
    <dbReference type="NCBI Taxonomy" id="2764186"/>
    <lineage>
        <taxon>Bacteria</taxon>
        <taxon>Pseudomonadati</taxon>
        <taxon>Pseudomonadota</taxon>
        <taxon>Alphaproteobacteria</taxon>
        <taxon>Sphingomonadales</taxon>
        <taxon>Sphingomonadaceae</taxon>
        <taxon>Sphingomonas</taxon>
    </lineage>
</organism>
<gene>
    <name evidence="2" type="ORF">H8M03_02595</name>
</gene>
<dbReference type="SUPFAM" id="SSF48452">
    <property type="entry name" value="TPR-like"/>
    <property type="match status" value="1"/>
</dbReference>
<keyword evidence="1" id="KW-0472">Membrane</keyword>
<dbReference type="Gene3D" id="1.25.40.10">
    <property type="entry name" value="Tetratricopeptide repeat domain"/>
    <property type="match status" value="1"/>
</dbReference>
<evidence type="ECO:0000313" key="3">
    <source>
        <dbReference type="Proteomes" id="UP000515861"/>
    </source>
</evidence>
<sequence length="203" mass="21121">MMGWIALVLIAALAVGALWLLKLRGALLQLGAAAIFLGAAGYALQGSPGTPGSPRTSAQAAPPVRLTNIRHDFFGQFTGAESWLRISEALASRGRTADAVGALTAAVREHPGDPQLWVGLGNALVDHAGMITPASQFAYRHAAEIAPGHPAPTFFYGLALARSGEREAAIALWKETLARAPADASWRPRVEDALAALDGTATP</sequence>
<proteinExistence type="predicted"/>
<evidence type="ECO:0000313" key="2">
    <source>
        <dbReference type="EMBL" id="QNM83256.1"/>
    </source>
</evidence>
<dbReference type="KEGG" id="ssau:H8M03_02595"/>
<keyword evidence="1" id="KW-0812">Transmembrane</keyword>
<evidence type="ECO:0000256" key="1">
    <source>
        <dbReference type="SAM" id="Phobius"/>
    </source>
</evidence>
<reference evidence="2 3" key="1">
    <citation type="submission" date="2020-08" db="EMBL/GenBank/DDBJ databases">
        <title>Sphingomonas sp. sand1-3 16S ribosomal RNA gene Genome sequencing and assembly.</title>
        <authorList>
            <person name="Kang M."/>
        </authorList>
    </citation>
    <scope>NUCLEOTIDE SEQUENCE [LARGE SCALE GENOMIC DNA]</scope>
    <source>
        <strain evidence="3">sand1-3</strain>
    </source>
</reference>
<protein>
    <submittedName>
        <fullName evidence="2">Tetratricopeptide repeat protein</fullName>
    </submittedName>
</protein>
<dbReference type="Pfam" id="PF13428">
    <property type="entry name" value="TPR_14"/>
    <property type="match status" value="1"/>
</dbReference>
<dbReference type="EMBL" id="CP060697">
    <property type="protein sequence ID" value="QNM83256.1"/>
    <property type="molecule type" value="Genomic_DNA"/>
</dbReference>
<dbReference type="AlphaFoldDB" id="A0A7G9L3Q7"/>
<dbReference type="Proteomes" id="UP000515861">
    <property type="component" value="Chromosome"/>
</dbReference>
<keyword evidence="3" id="KW-1185">Reference proteome</keyword>
<keyword evidence="1" id="KW-1133">Transmembrane helix</keyword>
<dbReference type="InterPro" id="IPR011990">
    <property type="entry name" value="TPR-like_helical_dom_sf"/>
</dbReference>
<name>A0A7G9L3Q7_9SPHN</name>
<feature type="transmembrane region" description="Helical" evidence="1">
    <location>
        <begin position="26"/>
        <end position="44"/>
    </location>
</feature>
<accession>A0A7G9L3Q7</accession>